<dbReference type="EMBL" id="JBHSAY010000021">
    <property type="protein sequence ID" value="MFC4135419.1"/>
    <property type="molecule type" value="Genomic_DNA"/>
</dbReference>
<sequence>MNPLFAPDSIAVFGASDRPGSWGRHLAEGALRSGVDVQLVNPRPGRLHTVAFTPAPERAIDLAVIAVPAAGFAAAVGVALAAGARSVVGITAGLSRSESHRVAQVVRDQGATLLGPNCLGVYDSRSGLSLLWGELPPGDITLFSQSGNLALELGVIARRSGLGFRRFASLGDCAGLRTADLLPEHGGARAIALYLEDFTNGRTLIERAAAIVDSGIPVALLAAGRSTVGATAASTHTGALAGDHAVLAAACGDAGIRLVRTPTELIEACRVVRRLRGNRVGIVGDGGGHGILAADLAIAAGLAVPRPPVDLAGAGERDMSAYSRAAGDLAATGDVDCVLLTGYFGGYSADDPAMAETELAVAGEISDGAAEGGVPVVVHSFAGFPPSGPSASVRRLTAAGIPVWPAVEHAIGALAYAATPVRGVPPRVSAVDAASSGVDAVPPGDWYFAGRALLPEVAFADAEPVRDAAEAVAAAERIGYPVVLKALGRAHKSDDGGVVLGLRTAAAVTAAFGRLPASPAYAVERQHDLAEGIEVLIGARIDRCFGPVVVVGAGGLLAEVRQDSAVALAPVDAYRAGDLLRELRLFPLLAGHRGRPAVDVTGLTSVIEAVSRAICRTAGLAALELNPVLVTSSGAVALDCHGENVS</sequence>
<dbReference type="PANTHER" id="PTHR42793:SF1">
    <property type="entry name" value="PEPTIDYL-LYSINE N-ACETYLTRANSFERASE PATZ"/>
    <property type="match status" value="1"/>
</dbReference>
<dbReference type="InterPro" id="IPR016102">
    <property type="entry name" value="Succinyl-CoA_synth-like"/>
</dbReference>
<name>A0ABV8M034_9ACTN</name>
<dbReference type="Pfam" id="PF13607">
    <property type="entry name" value="Succ_CoA_lig"/>
    <property type="match status" value="1"/>
</dbReference>
<proteinExistence type="predicted"/>
<dbReference type="RefSeq" id="WP_253756355.1">
    <property type="nucleotide sequence ID" value="NZ_JAMZDZ010000001.1"/>
</dbReference>
<dbReference type="Pfam" id="PF13380">
    <property type="entry name" value="CoA_binding_2"/>
    <property type="match status" value="1"/>
</dbReference>
<dbReference type="Proteomes" id="UP001595816">
    <property type="component" value="Unassembled WGS sequence"/>
</dbReference>
<dbReference type="SMART" id="SM00881">
    <property type="entry name" value="CoA_binding"/>
    <property type="match status" value="1"/>
</dbReference>
<accession>A0ABV8M034</accession>
<evidence type="ECO:0000313" key="3">
    <source>
        <dbReference type="Proteomes" id="UP001595816"/>
    </source>
</evidence>
<feature type="domain" description="CoA-binding" evidence="1">
    <location>
        <begin position="4"/>
        <end position="94"/>
    </location>
</feature>
<organism evidence="2 3">
    <name type="scientific">Hamadaea flava</name>
    <dbReference type="NCBI Taxonomy" id="1742688"/>
    <lineage>
        <taxon>Bacteria</taxon>
        <taxon>Bacillati</taxon>
        <taxon>Actinomycetota</taxon>
        <taxon>Actinomycetes</taxon>
        <taxon>Micromonosporales</taxon>
        <taxon>Micromonosporaceae</taxon>
        <taxon>Hamadaea</taxon>
    </lineage>
</organism>
<evidence type="ECO:0000259" key="1">
    <source>
        <dbReference type="SMART" id="SM00881"/>
    </source>
</evidence>
<protein>
    <submittedName>
        <fullName evidence="2">Acetate--CoA ligase family protein</fullName>
    </submittedName>
</protein>
<dbReference type="SUPFAM" id="SSF56059">
    <property type="entry name" value="Glutathione synthetase ATP-binding domain-like"/>
    <property type="match status" value="1"/>
</dbReference>
<keyword evidence="2" id="KW-0436">Ligase</keyword>
<dbReference type="GO" id="GO:0016874">
    <property type="term" value="F:ligase activity"/>
    <property type="evidence" value="ECO:0007669"/>
    <property type="project" value="UniProtKB-KW"/>
</dbReference>
<dbReference type="Gene3D" id="3.40.50.261">
    <property type="entry name" value="Succinyl-CoA synthetase domains"/>
    <property type="match status" value="2"/>
</dbReference>
<gene>
    <name evidence="2" type="ORF">ACFOZ4_32810</name>
</gene>
<dbReference type="Gene3D" id="3.30.470.20">
    <property type="entry name" value="ATP-grasp fold, B domain"/>
    <property type="match status" value="1"/>
</dbReference>
<reference evidence="3" key="1">
    <citation type="journal article" date="2019" name="Int. J. Syst. Evol. Microbiol.">
        <title>The Global Catalogue of Microorganisms (GCM) 10K type strain sequencing project: providing services to taxonomists for standard genome sequencing and annotation.</title>
        <authorList>
            <consortium name="The Broad Institute Genomics Platform"/>
            <consortium name="The Broad Institute Genome Sequencing Center for Infectious Disease"/>
            <person name="Wu L."/>
            <person name="Ma J."/>
        </authorList>
    </citation>
    <scope>NUCLEOTIDE SEQUENCE [LARGE SCALE GENOMIC DNA]</scope>
    <source>
        <strain evidence="3">CGMCC 4.7289</strain>
    </source>
</reference>
<evidence type="ECO:0000313" key="2">
    <source>
        <dbReference type="EMBL" id="MFC4135419.1"/>
    </source>
</evidence>
<dbReference type="SUPFAM" id="SSF51735">
    <property type="entry name" value="NAD(P)-binding Rossmann-fold domains"/>
    <property type="match status" value="1"/>
</dbReference>
<dbReference type="Pfam" id="PF13549">
    <property type="entry name" value="ATP-grasp_5"/>
    <property type="match status" value="1"/>
</dbReference>
<dbReference type="InterPro" id="IPR032875">
    <property type="entry name" value="Succ_CoA_lig_flav_dom"/>
</dbReference>
<dbReference type="InterPro" id="IPR003781">
    <property type="entry name" value="CoA-bd"/>
</dbReference>
<keyword evidence="3" id="KW-1185">Reference proteome</keyword>
<dbReference type="InterPro" id="IPR036291">
    <property type="entry name" value="NAD(P)-bd_dom_sf"/>
</dbReference>
<dbReference type="InterPro" id="IPR013815">
    <property type="entry name" value="ATP_grasp_subdomain_1"/>
</dbReference>
<dbReference type="PANTHER" id="PTHR42793">
    <property type="entry name" value="COA BINDING DOMAIN CONTAINING PROTEIN"/>
    <property type="match status" value="1"/>
</dbReference>
<dbReference type="Gene3D" id="3.30.1490.20">
    <property type="entry name" value="ATP-grasp fold, A domain"/>
    <property type="match status" value="1"/>
</dbReference>
<dbReference type="SUPFAM" id="SSF52210">
    <property type="entry name" value="Succinyl-CoA synthetase domains"/>
    <property type="match status" value="2"/>
</dbReference>
<comment type="caution">
    <text evidence="2">The sequence shown here is derived from an EMBL/GenBank/DDBJ whole genome shotgun (WGS) entry which is preliminary data.</text>
</comment>
<dbReference type="Gene3D" id="3.40.50.720">
    <property type="entry name" value="NAD(P)-binding Rossmann-like Domain"/>
    <property type="match status" value="1"/>
</dbReference>